<reference evidence="1 2" key="1">
    <citation type="submission" date="2016-04" db="EMBL/GenBank/DDBJ databases">
        <title>Genome analyses suggest a sexual origin of heterokaryosis in a supposedly ancient asexual fungus.</title>
        <authorList>
            <person name="Ropars J."/>
            <person name="Sedzielewska K."/>
            <person name="Noel J."/>
            <person name="Charron P."/>
            <person name="Farinelli L."/>
            <person name="Marton T."/>
            <person name="Kruger M."/>
            <person name="Pelin A."/>
            <person name="Brachmann A."/>
            <person name="Corradi N."/>
        </authorList>
    </citation>
    <scope>NUCLEOTIDE SEQUENCE [LARGE SCALE GENOMIC DNA]</scope>
    <source>
        <strain evidence="1 2">A5</strain>
    </source>
</reference>
<comment type="caution">
    <text evidence="1">The sequence shown here is derived from an EMBL/GenBank/DDBJ whole genome shotgun (WGS) entry which is preliminary data.</text>
</comment>
<name>A0A2N0NRW5_9GLOM</name>
<accession>A0A2N0NRW5</accession>
<sequence length="206" mass="23779">MAYSKIARALPTRPDIKELQYSGARFSRGAIAKLGQRLQSRYPIHKFQILLLYENWKPVQLSDDADPDYFERFIIYMRDAPLTAGGCNRELNDCLYRCLKHIYSTFFKILETIKKPEYIKKALGLNRNAPVPVSYMDKVEQLAGSLALNIIENSTRISKSKSDRCAILILSEGHYSFTLNPRRLHPSKLDRKQSLTLFIMKMGLIM</sequence>
<evidence type="ECO:0000313" key="1">
    <source>
        <dbReference type="EMBL" id="PKB97330.1"/>
    </source>
</evidence>
<dbReference type="Proteomes" id="UP000232722">
    <property type="component" value="Unassembled WGS sequence"/>
</dbReference>
<dbReference type="EMBL" id="LLXJ01003268">
    <property type="protein sequence ID" value="PKB97330.1"/>
    <property type="molecule type" value="Genomic_DNA"/>
</dbReference>
<evidence type="ECO:0000313" key="2">
    <source>
        <dbReference type="Proteomes" id="UP000232722"/>
    </source>
</evidence>
<organism evidence="1 2">
    <name type="scientific">Rhizophagus irregularis</name>
    <dbReference type="NCBI Taxonomy" id="588596"/>
    <lineage>
        <taxon>Eukaryota</taxon>
        <taxon>Fungi</taxon>
        <taxon>Fungi incertae sedis</taxon>
        <taxon>Mucoromycota</taxon>
        <taxon>Glomeromycotina</taxon>
        <taxon>Glomeromycetes</taxon>
        <taxon>Glomerales</taxon>
        <taxon>Glomeraceae</taxon>
        <taxon>Rhizophagus</taxon>
    </lineage>
</organism>
<proteinExistence type="predicted"/>
<dbReference type="AlphaFoldDB" id="A0A2N0NRW5"/>
<gene>
    <name evidence="1" type="ORF">RhiirA5_468474</name>
</gene>
<dbReference type="VEuPathDB" id="FungiDB:RhiirA1_480873"/>
<reference evidence="1 2" key="2">
    <citation type="submission" date="2017-09" db="EMBL/GenBank/DDBJ databases">
        <title>Extensive intraspecific genome diversity in a model arbuscular mycorrhizal fungus.</title>
        <authorList>
            <person name="Chen E.C."/>
            <person name="Morin E."/>
            <person name="Beaudet D."/>
            <person name="Noel J."/>
            <person name="Ndikumana S."/>
            <person name="Charron P."/>
            <person name="St-Onge C."/>
            <person name="Giorgi J."/>
            <person name="Grigoriev I.V."/>
            <person name="Roux C."/>
            <person name="Martin F.M."/>
            <person name="Corradi N."/>
        </authorList>
    </citation>
    <scope>NUCLEOTIDE SEQUENCE [LARGE SCALE GENOMIC DNA]</scope>
    <source>
        <strain evidence="1 2">A5</strain>
    </source>
</reference>
<protein>
    <submittedName>
        <fullName evidence="1">Uncharacterized protein</fullName>
    </submittedName>
</protein>